<dbReference type="AlphaFoldDB" id="A0AAE4PWW6"/>
<comment type="caution">
    <text evidence="1">The sequence shown here is derived from an EMBL/GenBank/DDBJ whole genome shotgun (WGS) entry which is preliminary data.</text>
</comment>
<sequence>MNKMLEAIAMNEVVIKSADTAAQLVLSNIEGDYFTAAYKSHDVFLSRRVWGYTDCDLLVDLFAYMAKEWKGWDGEIEWASIEQEFSITCTSDQKGHIAVKLKFFQYEGAEPWDVQVTLNLESGLMEKASKNVKAFFHG</sequence>
<evidence type="ECO:0000313" key="2">
    <source>
        <dbReference type="Proteomes" id="UP001187859"/>
    </source>
</evidence>
<accession>A0AAE4PWW6</accession>
<dbReference type="Proteomes" id="UP001187859">
    <property type="component" value="Unassembled WGS sequence"/>
</dbReference>
<protein>
    <submittedName>
        <fullName evidence="1">DUF6228 family protein</fullName>
    </submittedName>
</protein>
<gene>
    <name evidence="1" type="ORF">QM089_00810</name>
</gene>
<dbReference type="InterPro" id="IPR046196">
    <property type="entry name" value="DUF6228"/>
</dbReference>
<name>A0AAE4PWW6_9GAMM</name>
<dbReference type="RefSeq" id="WP_317518499.1">
    <property type="nucleotide sequence ID" value="NZ_JASGNQ010000001.1"/>
</dbReference>
<evidence type="ECO:0000313" key="1">
    <source>
        <dbReference type="EMBL" id="MDV5388835.1"/>
    </source>
</evidence>
<reference evidence="1" key="1">
    <citation type="submission" date="2023-05" db="EMBL/GenBank/DDBJ databases">
        <title>Colonisation of extended spectrum b-lactamase- and carbapenemase-producing bacteria on hospital surfaces from low- and middle-income countries.</title>
        <authorList>
            <person name="Nieto-Rosado M."/>
            <person name="Sands K."/>
            <person name="Iregbu K."/>
            <person name="Zahra R."/>
            <person name="Mazarati J.B."/>
            <person name="Mehtar S."/>
            <person name="Barnards-Group B."/>
            <person name="Walsh T.R."/>
        </authorList>
    </citation>
    <scope>NUCLEOTIDE SEQUENCE</scope>
    <source>
        <strain evidence="1">PP-E493</strain>
    </source>
</reference>
<dbReference type="Pfam" id="PF19739">
    <property type="entry name" value="DUF6228"/>
    <property type="match status" value="1"/>
</dbReference>
<proteinExistence type="predicted"/>
<dbReference type="EMBL" id="JASGOQ010000001">
    <property type="protein sequence ID" value="MDV5388835.1"/>
    <property type="molecule type" value="Genomic_DNA"/>
</dbReference>
<organism evidence="1 2">
    <name type="scientific">Shewanella xiamenensis</name>
    <dbReference type="NCBI Taxonomy" id="332186"/>
    <lineage>
        <taxon>Bacteria</taxon>
        <taxon>Pseudomonadati</taxon>
        <taxon>Pseudomonadota</taxon>
        <taxon>Gammaproteobacteria</taxon>
        <taxon>Alteromonadales</taxon>
        <taxon>Shewanellaceae</taxon>
        <taxon>Shewanella</taxon>
    </lineage>
</organism>